<organism evidence="8 9">
    <name type="scientific">Debaryomyces hansenii (strain ATCC 36239 / CBS 767 / BCRC 21394 / JCM 1990 / NBRC 0083 / IGC 2968)</name>
    <name type="common">Yeast</name>
    <name type="synonym">Torulaspora hansenii</name>
    <dbReference type="NCBI Taxonomy" id="284592"/>
    <lineage>
        <taxon>Eukaryota</taxon>
        <taxon>Fungi</taxon>
        <taxon>Dikarya</taxon>
        <taxon>Ascomycota</taxon>
        <taxon>Saccharomycotina</taxon>
        <taxon>Pichiomycetes</taxon>
        <taxon>Debaryomycetaceae</taxon>
        <taxon>Debaryomyces</taxon>
    </lineage>
</organism>
<evidence type="ECO:0000313" key="9">
    <source>
        <dbReference type="Proteomes" id="UP000000599"/>
    </source>
</evidence>
<evidence type="ECO:0000256" key="1">
    <source>
        <dbReference type="ARBA" id="ARBA00004629"/>
    </source>
</evidence>
<dbReference type="InterPro" id="IPR008271">
    <property type="entry name" value="Ser/Thr_kinase_AS"/>
</dbReference>
<reference evidence="8 9" key="1">
    <citation type="journal article" date="2004" name="Nature">
        <title>Genome evolution in yeasts.</title>
        <authorList>
            <consortium name="Genolevures"/>
            <person name="Dujon B."/>
            <person name="Sherman D."/>
            <person name="Fischer G."/>
            <person name="Durrens P."/>
            <person name="Casaregola S."/>
            <person name="Lafontaine I."/>
            <person name="de Montigny J."/>
            <person name="Marck C."/>
            <person name="Neuveglise C."/>
            <person name="Talla E."/>
            <person name="Goffard N."/>
            <person name="Frangeul L."/>
            <person name="Aigle M."/>
            <person name="Anthouard V."/>
            <person name="Babour A."/>
            <person name="Barbe V."/>
            <person name="Barnay S."/>
            <person name="Blanchin S."/>
            <person name="Beckerich J.M."/>
            <person name="Beyne E."/>
            <person name="Bleykasten C."/>
            <person name="Boisrame A."/>
            <person name="Boyer J."/>
            <person name="Cattolico L."/>
            <person name="Confanioleri F."/>
            <person name="de Daruvar A."/>
            <person name="Despons L."/>
            <person name="Fabre E."/>
            <person name="Fairhead C."/>
            <person name="Ferry-Dumazet H."/>
            <person name="Groppi A."/>
            <person name="Hantraye F."/>
            <person name="Hennequin C."/>
            <person name="Jauniaux N."/>
            <person name="Joyet P."/>
            <person name="Kachouri R."/>
            <person name="Kerrest A."/>
            <person name="Koszul R."/>
            <person name="Lemaire M."/>
            <person name="Lesur I."/>
            <person name="Ma L."/>
            <person name="Muller H."/>
            <person name="Nicaud J.M."/>
            <person name="Nikolski M."/>
            <person name="Oztas S."/>
            <person name="Ozier-Kalogeropoulos O."/>
            <person name="Pellenz S."/>
            <person name="Potier S."/>
            <person name="Richard G.F."/>
            <person name="Straub M.L."/>
            <person name="Suleau A."/>
            <person name="Swennene D."/>
            <person name="Tekaia F."/>
            <person name="Wesolowski-Louvel M."/>
            <person name="Westhof E."/>
            <person name="Wirth B."/>
            <person name="Zeniou-Meyer M."/>
            <person name="Zivanovic I."/>
            <person name="Bolotin-Fukuhara M."/>
            <person name="Thierry A."/>
            <person name="Bouchier C."/>
            <person name="Caudron B."/>
            <person name="Scarpelli C."/>
            <person name="Gaillardin C."/>
            <person name="Weissenbach J."/>
            <person name="Wincker P."/>
            <person name="Souciet J.L."/>
        </authorList>
    </citation>
    <scope>NUCLEOTIDE SEQUENCE [LARGE SCALE GENOMIC DNA]</scope>
    <source>
        <strain evidence="9">ATCC 36239 / CBS 767 / BCRC 21394 / JCM 1990 / NBRC 0083 / IGC 2968</strain>
    </source>
</reference>
<dbReference type="GO" id="GO:0000776">
    <property type="term" value="C:kinetochore"/>
    <property type="evidence" value="ECO:0007669"/>
    <property type="project" value="UniProtKB-KW"/>
</dbReference>
<dbReference type="EMBL" id="CR382139">
    <property type="protein sequence ID" value="CAG90982.2"/>
    <property type="molecule type" value="Genomic_DNA"/>
</dbReference>
<comment type="subcellular location">
    <subcellularLocation>
        <location evidence="1">Chromosome</location>
        <location evidence="1">Centromere</location>
        <location evidence="1">Kinetochore</location>
    </subcellularLocation>
</comment>
<evidence type="ECO:0000256" key="3">
    <source>
        <dbReference type="ARBA" id="ARBA00022838"/>
    </source>
</evidence>
<dbReference type="InterPro" id="IPR012572">
    <property type="entry name" value="Mad3/Bub1_II"/>
</dbReference>
<dbReference type="Gene3D" id="6.10.20.170">
    <property type="match status" value="1"/>
</dbReference>
<dbReference type="eggNOG" id="KOG1166">
    <property type="taxonomic scope" value="Eukaryota"/>
</dbReference>
<dbReference type="InterPro" id="IPR011009">
    <property type="entry name" value="Kinase-like_dom_sf"/>
</dbReference>
<keyword evidence="3" id="KW-0995">Kinetochore</keyword>
<dbReference type="OrthoDB" id="248495at2759"/>
<dbReference type="CDD" id="cd13981">
    <property type="entry name" value="STKc_Bub1_BubR1"/>
    <property type="match status" value="1"/>
</dbReference>
<dbReference type="Pfam" id="PF08311">
    <property type="entry name" value="Mad3_BUB1_I"/>
    <property type="match status" value="1"/>
</dbReference>
<dbReference type="Proteomes" id="UP000000599">
    <property type="component" value="Chromosome G"/>
</dbReference>
<protein>
    <submittedName>
        <fullName evidence="8">DEHA2G21384p</fullName>
    </submittedName>
</protein>
<dbReference type="InterPro" id="IPR013212">
    <property type="entry name" value="Mad3/Bub1_I"/>
</dbReference>
<dbReference type="KEGG" id="dha:DEHA2G21384g"/>
<dbReference type="Pfam" id="PF00069">
    <property type="entry name" value="Pkinase"/>
    <property type="match status" value="1"/>
</dbReference>
<dbReference type="GO" id="GO:0005524">
    <property type="term" value="F:ATP binding"/>
    <property type="evidence" value="ECO:0007669"/>
    <property type="project" value="InterPro"/>
</dbReference>
<dbReference type="InterPro" id="IPR000719">
    <property type="entry name" value="Prot_kinase_dom"/>
</dbReference>
<evidence type="ECO:0000256" key="5">
    <source>
        <dbReference type="SAM" id="MobiDB-lite"/>
    </source>
</evidence>
<dbReference type="InParanoid" id="Q6BH49"/>
<dbReference type="STRING" id="284592.Q6BH49"/>
<evidence type="ECO:0000259" key="6">
    <source>
        <dbReference type="PROSITE" id="PS50011"/>
    </source>
</evidence>
<evidence type="ECO:0000256" key="4">
    <source>
        <dbReference type="ARBA" id="ARBA00023328"/>
    </source>
</evidence>
<gene>
    <name evidence="8" type="ordered locus">DEHA2G21384g</name>
</gene>
<proteinExistence type="predicted"/>
<dbReference type="SMART" id="SM00777">
    <property type="entry name" value="Mad3_BUB1_I"/>
    <property type="match status" value="1"/>
</dbReference>
<dbReference type="Gene3D" id="1.25.40.430">
    <property type="match status" value="1"/>
</dbReference>
<dbReference type="GO" id="GO:0005634">
    <property type="term" value="C:nucleus"/>
    <property type="evidence" value="ECO:0007669"/>
    <property type="project" value="TreeGrafter"/>
</dbReference>
<dbReference type="GO" id="GO:0032991">
    <property type="term" value="C:protein-containing complex"/>
    <property type="evidence" value="ECO:0007669"/>
    <property type="project" value="UniProtKB-ARBA"/>
</dbReference>
<feature type="domain" description="Protein kinase" evidence="6">
    <location>
        <begin position="612"/>
        <end position="896"/>
    </location>
</feature>
<evidence type="ECO:0000256" key="2">
    <source>
        <dbReference type="ARBA" id="ARBA00022454"/>
    </source>
</evidence>
<feature type="region of interest" description="Disordered" evidence="5">
    <location>
        <begin position="491"/>
        <end position="534"/>
    </location>
</feature>
<dbReference type="OMA" id="NCEKGVG"/>
<evidence type="ECO:0000259" key="7">
    <source>
        <dbReference type="PROSITE" id="PS51489"/>
    </source>
</evidence>
<dbReference type="PROSITE" id="PS51489">
    <property type="entry name" value="BUB1_N"/>
    <property type="match status" value="1"/>
</dbReference>
<dbReference type="AlphaFoldDB" id="Q6BH49"/>
<keyword evidence="9" id="KW-1185">Reference proteome</keyword>
<dbReference type="Gene3D" id="1.10.510.10">
    <property type="entry name" value="Transferase(Phosphotransferase) domain 1"/>
    <property type="match status" value="1"/>
</dbReference>
<dbReference type="HOGENOM" id="CLU_002115_1_0_1"/>
<dbReference type="GO" id="GO:0051754">
    <property type="term" value="P:meiotic sister chromatid cohesion, centromeric"/>
    <property type="evidence" value="ECO:0007669"/>
    <property type="project" value="TreeGrafter"/>
</dbReference>
<dbReference type="Pfam" id="PF08171">
    <property type="entry name" value="Mad3_BUB1_II"/>
    <property type="match status" value="1"/>
</dbReference>
<dbReference type="GO" id="GO:0004672">
    <property type="term" value="F:protein kinase activity"/>
    <property type="evidence" value="ECO:0007669"/>
    <property type="project" value="InterPro"/>
</dbReference>
<dbReference type="PROSITE" id="PS00108">
    <property type="entry name" value="PROTEIN_KINASE_ST"/>
    <property type="match status" value="1"/>
</dbReference>
<dbReference type="RefSeq" id="XP_462472.2">
    <property type="nucleotide sequence ID" value="XM_462472.1"/>
</dbReference>
<dbReference type="PANTHER" id="PTHR14030">
    <property type="entry name" value="MITOTIC CHECKPOINT SERINE/THREONINE-PROTEIN KINASE BUB1"/>
    <property type="match status" value="1"/>
</dbReference>
<dbReference type="GeneID" id="2905422"/>
<accession>Q6BH49</accession>
<feature type="domain" description="BUB1 N-terminal" evidence="7">
    <location>
        <begin position="54"/>
        <end position="215"/>
    </location>
</feature>
<dbReference type="FunCoup" id="Q6BH49">
    <property type="interactions" value="547"/>
</dbReference>
<dbReference type="FunFam" id="1.25.40.430:FF:000003">
    <property type="entry name" value="Checkpoint serine/threonine-protein kinase BUB1"/>
    <property type="match status" value="1"/>
</dbReference>
<dbReference type="SUPFAM" id="SSF56112">
    <property type="entry name" value="Protein kinase-like (PK-like)"/>
    <property type="match status" value="1"/>
</dbReference>
<dbReference type="GO" id="GO:0007094">
    <property type="term" value="P:mitotic spindle assembly checkpoint signaling"/>
    <property type="evidence" value="ECO:0007669"/>
    <property type="project" value="InterPro"/>
</dbReference>
<keyword evidence="4" id="KW-0137">Centromere</keyword>
<dbReference type="InterPro" id="IPR015661">
    <property type="entry name" value="Bub1/Mad3"/>
</dbReference>
<dbReference type="VEuPathDB" id="FungiDB:DEHA2G21384g"/>
<evidence type="ECO:0000313" key="8">
    <source>
        <dbReference type="EMBL" id="CAG90982.2"/>
    </source>
</evidence>
<keyword evidence="2" id="KW-0158">Chromosome</keyword>
<sequence>MSSQTDASLIEHDKENIQPLPEGRSASKLALNFKNASKSVLKYKEQQQKRKEQFELQLENSEELDDPLQVFLDYINWTHDTFPQGSNTESGLLALLERCTSCFRDVAHYKNDPRYLKVWLEYTNYSDSPKDIFVYLAKKEIGTELALYYEEFAKYLELNEKFQDATQIYEMGVEYKARPLVRLERSFMQFNERMHDPARRTDRGESSIKNVLAVKRGDSAVPIGMTDAQATRKRPKLQVFVEDEDKNQDILNTLFDGSANPPELGPIKTRVKENILTSKPWCGETIKQKLEPTKPESKITVFKDVAHDTDGAVPIQTIEEDENGLMHTLIRHPGKNQEKVSLNMDLLYPEQGDEYCLDEILALTRKLSKVSLGYEEQQNLIPEEKTPLKPHNNIVDESTFSKDITFTIPLKDGGLHEDDDTHLPFKHRPNSPTMTMFSRMATNEVLTMFNDAGQNLNTDDEEEKTEGENTTNFDGFVTETIHAIKPEEKELKQQISNETGHSNEGNLEKTITPTRDTNVQGDSVQSSPFIERPSSSVIDKESNIFDPVDESLRERLLDDLATPISSYSGFCNYCYTKINKIKRFHEITNNKTKIITKGSKNSIIDYCGDEIYCLRYELGHGGYGVVYLVETEMGKLKALKVESPSSKWEYYILTQIHQRLTIFDCDIREMIVKPEALFFFQDESYLLMNYVNQGTILDVVNIYKNRGSTVDEVLCIYLTVELLKIIEVLHSIGIIHGDLKSDNCMIRFSHSKEWSDTYSRYGSDGWFNKSITLIDFGRAIDMTLFNQNAQFVSNWETDQQDCPQMNKHEPWSFEADYYGLASIIYTMLFGKYIEIKESTTGSVFLSHTLKRYWQLDLWNPLFNLLLNPYSRSDDSNIKLPITEELKFQRHRLENWLDANGSKKNLKSSIHDIEEELNNDNKKLFNSLR</sequence>
<dbReference type="SMART" id="SM00220">
    <property type="entry name" value="S_TKc"/>
    <property type="match status" value="1"/>
</dbReference>
<dbReference type="PANTHER" id="PTHR14030:SF4">
    <property type="entry name" value="BUB1 KINASE, ISOFORM A-RELATED"/>
    <property type="match status" value="1"/>
</dbReference>
<feature type="region of interest" description="Disordered" evidence="5">
    <location>
        <begin position="1"/>
        <end position="23"/>
    </location>
</feature>
<dbReference type="PROSITE" id="PS50011">
    <property type="entry name" value="PROTEIN_KINASE_DOM"/>
    <property type="match status" value="1"/>
</dbReference>
<name>Q6BH49_DEBHA</name>
<feature type="compositionally biased region" description="Polar residues" evidence="5">
    <location>
        <begin position="493"/>
        <end position="534"/>
    </location>
</feature>